<feature type="compositionally biased region" description="Basic and acidic residues" evidence="1">
    <location>
        <begin position="1097"/>
        <end position="1121"/>
    </location>
</feature>
<feature type="compositionally biased region" description="Basic and acidic residues" evidence="1">
    <location>
        <begin position="415"/>
        <end position="426"/>
    </location>
</feature>
<feature type="compositionally biased region" description="Low complexity" evidence="1">
    <location>
        <begin position="686"/>
        <end position="717"/>
    </location>
</feature>
<feature type="compositionally biased region" description="Basic and acidic residues" evidence="1">
    <location>
        <begin position="1201"/>
        <end position="1214"/>
    </location>
</feature>
<feature type="region of interest" description="Disordered" evidence="1">
    <location>
        <begin position="461"/>
        <end position="526"/>
    </location>
</feature>
<dbReference type="PROSITE" id="PS51746">
    <property type="entry name" value="PPM_2"/>
    <property type="match status" value="1"/>
</dbReference>
<feature type="region of interest" description="Disordered" evidence="1">
    <location>
        <begin position="1077"/>
        <end position="1366"/>
    </location>
</feature>
<feature type="region of interest" description="Disordered" evidence="1">
    <location>
        <begin position="53"/>
        <end position="95"/>
    </location>
</feature>
<dbReference type="GO" id="GO:0004722">
    <property type="term" value="F:protein serine/threonine phosphatase activity"/>
    <property type="evidence" value="ECO:0007669"/>
    <property type="project" value="UniProtKB-EC"/>
</dbReference>
<dbReference type="EMBL" id="AGQS02005018">
    <property type="protein sequence ID" value="KYF42210.1"/>
    <property type="molecule type" value="Genomic_DNA"/>
</dbReference>
<dbReference type="Proteomes" id="UP000074247">
    <property type="component" value="Unassembled WGS sequence"/>
</dbReference>
<feature type="compositionally biased region" description="Polar residues" evidence="1">
    <location>
        <begin position="640"/>
        <end position="651"/>
    </location>
</feature>
<dbReference type="OrthoDB" id="60843at2759"/>
<comment type="caution">
    <text evidence="3">The sequence shown here is derived from an EMBL/GenBank/DDBJ whole genome shotgun (WGS) entry which is preliminary data.</text>
</comment>
<feature type="compositionally biased region" description="Low complexity" evidence="1">
    <location>
        <begin position="2522"/>
        <end position="2536"/>
    </location>
</feature>
<feature type="region of interest" description="Disordered" evidence="1">
    <location>
        <begin position="542"/>
        <end position="598"/>
    </location>
</feature>
<feature type="compositionally biased region" description="Basic and acidic residues" evidence="1">
    <location>
        <begin position="1982"/>
        <end position="1991"/>
    </location>
</feature>
<proteinExistence type="predicted"/>
<feature type="compositionally biased region" description="Basic and acidic residues" evidence="1">
    <location>
        <begin position="2666"/>
        <end position="2706"/>
    </location>
</feature>
<feature type="compositionally biased region" description="Basic and acidic residues" evidence="1">
    <location>
        <begin position="1291"/>
        <end position="1324"/>
    </location>
</feature>
<feature type="compositionally biased region" description="Basic and acidic residues" evidence="1">
    <location>
        <begin position="1681"/>
        <end position="1699"/>
    </location>
</feature>
<feature type="compositionally biased region" description="Low complexity" evidence="1">
    <location>
        <begin position="2169"/>
        <end position="2204"/>
    </location>
</feature>
<feature type="compositionally biased region" description="Basic and acidic residues" evidence="1">
    <location>
        <begin position="2368"/>
        <end position="2386"/>
    </location>
</feature>
<feature type="compositionally biased region" description="Low complexity" evidence="1">
    <location>
        <begin position="1420"/>
        <end position="1434"/>
    </location>
</feature>
<feature type="compositionally biased region" description="Basic and acidic residues" evidence="1">
    <location>
        <begin position="1647"/>
        <end position="1659"/>
    </location>
</feature>
<feature type="region of interest" description="Disordered" evidence="1">
    <location>
        <begin position="113"/>
        <end position="227"/>
    </location>
</feature>
<feature type="region of interest" description="Disordered" evidence="1">
    <location>
        <begin position="1679"/>
        <end position="1700"/>
    </location>
</feature>
<evidence type="ECO:0000259" key="2">
    <source>
        <dbReference type="PROSITE" id="PS51746"/>
    </source>
</evidence>
<feature type="compositionally biased region" description="Basic and acidic residues" evidence="1">
    <location>
        <begin position="71"/>
        <end position="88"/>
    </location>
</feature>
<name>A0A139XTX7_TOXGO</name>
<feature type="compositionally biased region" description="Basic and acidic residues" evidence="1">
    <location>
        <begin position="1438"/>
        <end position="1454"/>
    </location>
</feature>
<feature type="region of interest" description="Disordered" evidence="1">
    <location>
        <begin position="623"/>
        <end position="769"/>
    </location>
</feature>
<feature type="region of interest" description="Disordered" evidence="1">
    <location>
        <begin position="971"/>
        <end position="997"/>
    </location>
</feature>
<feature type="region of interest" description="Disordered" evidence="1">
    <location>
        <begin position="1897"/>
        <end position="1918"/>
    </location>
</feature>
<dbReference type="InterPro" id="IPR001932">
    <property type="entry name" value="PPM-type_phosphatase-like_dom"/>
</dbReference>
<feature type="compositionally biased region" description="Basic and acidic residues" evidence="1">
    <location>
        <begin position="2152"/>
        <end position="2165"/>
    </location>
</feature>
<feature type="compositionally biased region" description="Polar residues" evidence="1">
    <location>
        <begin position="2389"/>
        <end position="2405"/>
    </location>
</feature>
<feature type="compositionally biased region" description="Basic and acidic residues" evidence="1">
    <location>
        <begin position="272"/>
        <end position="301"/>
    </location>
</feature>
<reference evidence="3 4" key="1">
    <citation type="journal article" date="2016" name="Nat. Commun.">
        <title>Local admixture of amplified and diversified secreted pathogenesis determinants shapes mosaic Toxoplasma gondii genomes.</title>
        <authorList>
            <person name="Lorenzi H."/>
            <person name="Khan A."/>
            <person name="Behnke M.S."/>
            <person name="Namasivayam S."/>
            <person name="Swapna L.S."/>
            <person name="Hadjithomas M."/>
            <person name="Karamycheva S."/>
            <person name="Pinney D."/>
            <person name="Brunk B.P."/>
            <person name="Ajioka J.W."/>
            <person name="Ajzenberg D."/>
            <person name="Boothroyd J.C."/>
            <person name="Boyle J.P."/>
            <person name="Darde M.L."/>
            <person name="Diaz-Miranda M.A."/>
            <person name="Dubey J.P."/>
            <person name="Fritz H.M."/>
            <person name="Gennari S.M."/>
            <person name="Gregory B.D."/>
            <person name="Kim K."/>
            <person name="Saeij J.P."/>
            <person name="Su C."/>
            <person name="White M.W."/>
            <person name="Zhu X.Q."/>
            <person name="Howe D.K."/>
            <person name="Rosenthal B.M."/>
            <person name="Grigg M.E."/>
            <person name="Parkinson J."/>
            <person name="Liu L."/>
            <person name="Kissinger J.C."/>
            <person name="Roos D.S."/>
            <person name="Sibley L.D."/>
        </authorList>
    </citation>
    <scope>NUCLEOTIDE SEQUENCE [LARGE SCALE GENOMIC DNA]</scope>
    <source>
        <strain evidence="3 4">ARI</strain>
    </source>
</reference>
<dbReference type="PANTHER" id="PTHR12320">
    <property type="entry name" value="PROTEIN PHOSPHATASE 2C"/>
    <property type="match status" value="1"/>
</dbReference>
<dbReference type="Pfam" id="PF16561">
    <property type="entry name" value="AMPK1_CBM"/>
    <property type="match status" value="1"/>
</dbReference>
<dbReference type="PANTHER" id="PTHR12320:SF1">
    <property type="entry name" value="PROTEIN PHOSPHATASE PTC7 HOMOLOG"/>
    <property type="match status" value="1"/>
</dbReference>
<feature type="compositionally biased region" description="Low complexity" evidence="1">
    <location>
        <begin position="2815"/>
        <end position="2832"/>
    </location>
</feature>
<gene>
    <name evidence="3" type="ORF">TGARI_223985</name>
</gene>
<evidence type="ECO:0000313" key="4">
    <source>
        <dbReference type="Proteomes" id="UP000074247"/>
    </source>
</evidence>
<dbReference type="InterPro" id="IPR036457">
    <property type="entry name" value="PPM-type-like_dom_sf"/>
</dbReference>
<feature type="region of interest" description="Disordered" evidence="1">
    <location>
        <begin position="1982"/>
        <end position="2204"/>
    </location>
</feature>
<feature type="region of interest" description="Disordered" evidence="1">
    <location>
        <begin position="1395"/>
        <end position="1568"/>
    </location>
</feature>
<feature type="compositionally biased region" description="Acidic residues" evidence="1">
    <location>
        <begin position="2442"/>
        <end position="2463"/>
    </location>
</feature>
<dbReference type="SUPFAM" id="SSF81606">
    <property type="entry name" value="PP2C-like"/>
    <property type="match status" value="1"/>
</dbReference>
<feature type="region of interest" description="Disordered" evidence="1">
    <location>
        <begin position="1"/>
        <end position="28"/>
    </location>
</feature>
<feature type="compositionally biased region" description="Low complexity" evidence="1">
    <location>
        <begin position="53"/>
        <end position="70"/>
    </location>
</feature>
<feature type="compositionally biased region" description="Basic and acidic residues" evidence="1">
    <location>
        <begin position="517"/>
        <end position="526"/>
    </location>
</feature>
<feature type="domain" description="PPM-type phosphatase" evidence="2">
    <location>
        <begin position="2809"/>
        <end position="3057"/>
    </location>
</feature>
<feature type="compositionally biased region" description="Low complexity" evidence="1">
    <location>
        <begin position="2277"/>
        <end position="2288"/>
    </location>
</feature>
<feature type="compositionally biased region" description="Basic and acidic residues" evidence="1">
    <location>
        <begin position="630"/>
        <end position="639"/>
    </location>
</feature>
<feature type="compositionally biased region" description="Low complexity" evidence="1">
    <location>
        <begin position="734"/>
        <end position="744"/>
    </location>
</feature>
<dbReference type="Gene3D" id="3.60.40.10">
    <property type="entry name" value="PPM-type phosphatase domain"/>
    <property type="match status" value="1"/>
</dbReference>
<evidence type="ECO:0000313" key="3">
    <source>
        <dbReference type="EMBL" id="KYF42210.1"/>
    </source>
</evidence>
<feature type="compositionally biased region" description="Basic and acidic residues" evidence="1">
    <location>
        <begin position="971"/>
        <end position="987"/>
    </location>
</feature>
<feature type="region of interest" description="Disordered" evidence="1">
    <location>
        <begin position="2661"/>
        <end position="2706"/>
    </location>
</feature>
<sequence>MHAASESNGDRAAGSSPGGPRACGSSLFPSLPPSPLRLACTLSSLILPLISTASVDSSDSPRFSSPSPNSEARERETEDRFQARENRKTGGAALMDVAPRGVPFLEAEREKERSCLTNERAGCPASHGNTGAEERGLETVGEFPQTHTRISAKTRSGSRLAWRKKHAEKKEKEEKTKEEEEQDKEEKKEKEEKKGREETNCGARLNGHAANTGWFSEQSQPGREGELNGFLDECLSFIRKPREKAPKGDRQEPTGDFFCLQKKTGEPAELGEDQRADSEREDPRRNWNEEKSPCESERGGTSDDVSCLCLSSFCVDAAAAPARPGAETETGRVTRKKSVDTAEFQFRFPSELVAACPGSVFVSKRVESFSKTAKVEKEPYFLFEEMNSCQNGGPPFSEKDERGERKQRLVGSALKNEKEREEDSTHDCSAYTSLSSFPSLGETPHDDSSSVASSVSSASLSSASVSPPAADPRHSPLCDTCTDTGRRERRTEEKADRRSSEKGLFSACMRSRGQGSPRERSSVRETGESVLASAFAGNAWSAATTGQEATSRHWASPHKRCGETEGEPKRNTKEERNGFSSVSNPRARKSTVPCSRAEVEHERMVKHAVSMLRFLQRLHAKAKSGFHGRTGREEPHEATHSSFPRCSSLSALHSMCSGKNSDRQRVKDSRGPQTWRRSLDRSCYDLSSSRPSSLASSSRGLASSSPRTSSSQGPSGSFEPSAFPSPSCGDRLETATAAGQGEQEAAVEKGRRRDKGEDEASRTKTLIPKETDENLKRVYSLFERRRGWRTPSAFSFSSHKGDGRCRFHVSTTHCLAEQAAGGSSVERECMRDLTGDREDRDNRCNVRTPGKETRDVAGTSTARTLRDERGACRGGETPFSVVSRSGENRAEGFRKSVTYPGFQTVPSFSGSRRAPPMDGKPCFECNDICAVTLQLLGHQGGGRRAFNALTESISPQKCCFYDKERKRGAETVSCPEHEPALESRHPDSLLASSSASPSTCPRLVRTYTDGPAWGSSGAHVRSRRTACSVDAAKALAGAPRFSRRDTETAGLIEGDTETVGFIQGDTETVEVTGGKTALDGEREASETNGTRRRGTKATHDEGRMRDTNREAAIDARTETKKTPAASAKTLEEAVEKKKAAVDKAEGDETPTAERARDREERERGENRGVRLYLKSGSKKKAVEADGGVLQEIEGEVGGPPEKGEEDPIHPRSVWEDVGNLRTQAGEETRGREEVADEERERETGGTPGRKKTARETREGGFEANQEGERTRQSSEQDPPSWLRKVAATETKQGREAREEGREGDSDEQGAKETHDARNRRDKEQSRKRRVSEAGYPEMDKTLGAAFLESGEKTNNTSVVASCPSRFEGRLDKWAETGDTDTEQSLLCAAVTPNAKRNLAKEGPLHAPENAVQDRERRAASWSAGACSLPSSSSGRKSHGGEQGDPERETARRDYFFAAHLPVVPSPPPPVSDPPEPPTSASASVRPPHQNPAEDVTCLRVETGKEDPQVLAAPACGERQSAESRSSRRSGEEGADENGKAGTRRRLGDSVPGQGPGGPGERATGSAGVRTPELVVRWTTPGAEVVEVAGAFSIPPWSERIRLPWHPREHCFRLNLLDVFSPILLNAPAATRRDAGSCSRVEPDEETVSEHEKGPASPDWREGAFSPLASLFSGARLWRSTPSREDTDRDPPAASRERETVLASPVREASAPVWVAAASNDGLAILHVQFKFIVDGEWKCSDVFPVKDDGSGNLNNVVALFRSRPCQSSFLGAREDRDLLPPSYNPSRSPACLPPDVWDVSYTSASFFSPAVQLSSALSVSSSCFYPNYNEALSRSDSEDAWRRVRQKTQFVFYSYDRGCPCIYDREKEEKEDRYVVEGETVRGAANEVSQVQATTRYHAERLPSNAETPPSLYSTSSASYASSSPVPPSWISSSSCVSTEKELDLGSVTRGLLRGGFNVQLLYKGLSPFFSISSARIGAEVEPGHKPDFSSEQRACSPSYAPSGKAPISTRGHLRGEAADQGKFPSASQVEGSRSGERPDQTGGREEGSSEGALEEEEYGEGEWRPMLGRELSTEKLDNDWLCAEGGETESPHVPPSEQNRRPASVARSKEGQEEMDVREKRSAGSEGGAVPGNRKKTRNAAAGVSPPSHPSSDRRHSPGKRDTPRSPSPSASYASPSLTSSVAAAPSSTASSTSSFSPKASDSSASFCASALSASLFPSSSLHTSLASLGAAPSLKAALKSLEANAPNAHAEERTRVSASNSGGGLSSCKSNDDLSASSTRPASASSGGDSVIFRRLSAYERGGFALGSDTQESAFETRRRGTTLPDLTWPACVLGHLHRPEILLELRQLDAERQAPGKAKRRREALKRQREKKETREEEREGHTRTCSGRPQDSRAPQTQVTQKEVGDKRRDEDSRESEEGSQHSGERSEETGERRGSNEEEERDNSEESEELSETTEDESSVGSVEKTRLCLQCGAYMLPHPDKVESGGADAFFIASCPRNTELRDKISALIPKMGNKSLSGSQSSSPFAAPPSRRDTRGLSASATAVCVGVADGVGEWESFGLNPRMFAEELMVGCWRAAVAEPWFCTFGEQSRERTDSDSADSRPTEFVRDFDGETLVETVGETLVETVGETLVETVGETLVETVGETLVETVGETLVETVRTEEGVGGGRERGRRGERSTDGRGEGEGGRREEEEELWEQRGFESVSASLLFQEKRIEGTSRPALSSPAYQGGQNTACVNVPPPSESACDRKGVEVKKQKHPCSLSSQRLLSSSASSSARAATSFTSTSSSASASSASASSASASSASLSLSPSPYVSPSSSDAVSGGRVDEAARKALHILQSGFKETRSFGSSTALVVCLDGLRGRLGVASLGDSAVMVLRRERRQWRMTCAHRSQEQQHQFNCPFQLACLPQPSEYGALVAQGKGMLIRVLRNASVLPQDTPEMAQVYSVHAQEGDLVLLGTDGVFDNLFDHEICALANLALSPYEAEILGDPNKTTSAQAVAAAVAEAAAHKSRNPMAKTPFMKHARRAKTHFMGGKMDDITVVACWVTCGAETGAESGACHHATSGACASY</sequence>
<feature type="compositionally biased region" description="Basic and acidic residues" evidence="1">
    <location>
        <begin position="484"/>
        <end position="501"/>
    </location>
</feature>
<feature type="region of interest" description="Disordered" evidence="1">
    <location>
        <begin position="2518"/>
        <end position="2541"/>
    </location>
</feature>
<feature type="compositionally biased region" description="Basic and acidic residues" evidence="1">
    <location>
        <begin position="2034"/>
        <end position="2048"/>
    </location>
</feature>
<feature type="region of interest" description="Disordered" evidence="1">
    <location>
        <begin position="411"/>
        <end position="431"/>
    </location>
</feature>
<protein>
    <submittedName>
        <fullName evidence="3">Serine/threonine specific protein phosphatase</fullName>
        <ecNumber evidence="3">3.1.3.16</ecNumber>
    </submittedName>
</protein>
<feature type="compositionally biased region" description="Basic and acidic residues" evidence="1">
    <location>
        <begin position="746"/>
        <end position="769"/>
    </location>
</feature>
<feature type="compositionally biased region" description="Basic and acidic residues" evidence="1">
    <location>
        <begin position="1129"/>
        <end position="1168"/>
    </location>
</feature>
<feature type="compositionally biased region" description="Polar residues" evidence="1">
    <location>
        <begin position="145"/>
        <end position="157"/>
    </location>
</feature>
<feature type="region of interest" description="Disordered" evidence="1">
    <location>
        <begin position="1634"/>
        <end position="1659"/>
    </location>
</feature>
<feature type="compositionally biased region" description="Basic and acidic residues" evidence="1">
    <location>
        <begin position="1519"/>
        <end position="1531"/>
    </location>
</feature>
<feature type="compositionally biased region" description="Low complexity" evidence="1">
    <location>
        <begin position="988"/>
        <end position="997"/>
    </location>
</feature>
<feature type="compositionally biased region" description="Basic and acidic residues" evidence="1">
    <location>
        <begin position="168"/>
        <end position="199"/>
    </location>
</feature>
<dbReference type="EC" id="3.1.3.16" evidence="3"/>
<feature type="compositionally biased region" description="Basic and acidic residues" evidence="1">
    <location>
        <begin position="2407"/>
        <end position="2441"/>
    </location>
</feature>
<feature type="region of interest" description="Disordered" evidence="1">
    <location>
        <begin position="2355"/>
        <end position="2468"/>
    </location>
</feature>
<dbReference type="InterPro" id="IPR039123">
    <property type="entry name" value="PPTC7"/>
</dbReference>
<evidence type="ECO:0000256" key="1">
    <source>
        <dbReference type="SAM" id="MobiDB-lite"/>
    </source>
</evidence>
<dbReference type="InterPro" id="IPR032640">
    <property type="entry name" value="AMPK1_CBM"/>
</dbReference>
<feature type="compositionally biased region" description="Basic and acidic residues" evidence="1">
    <location>
        <begin position="660"/>
        <end position="670"/>
    </location>
</feature>
<accession>A0A139XTX7</accession>
<dbReference type="VEuPathDB" id="ToxoDB:TGARI_223985"/>
<feature type="compositionally biased region" description="Basic and acidic residues" evidence="1">
    <location>
        <begin position="1253"/>
        <end position="1274"/>
    </location>
</feature>
<feature type="region of interest" description="Disordered" evidence="1">
    <location>
        <begin position="2247"/>
        <end position="2290"/>
    </location>
</feature>
<feature type="region of interest" description="Disordered" evidence="1">
    <location>
        <begin position="241"/>
        <end position="303"/>
    </location>
</feature>
<keyword evidence="3" id="KW-0378">Hydrolase</keyword>
<feature type="compositionally biased region" description="Pro residues" evidence="1">
    <location>
        <begin position="1463"/>
        <end position="1477"/>
    </location>
</feature>
<organism evidence="3 4">
    <name type="scientific">Toxoplasma gondii ARI</name>
    <dbReference type="NCBI Taxonomy" id="1074872"/>
    <lineage>
        <taxon>Eukaryota</taxon>
        <taxon>Sar</taxon>
        <taxon>Alveolata</taxon>
        <taxon>Apicomplexa</taxon>
        <taxon>Conoidasida</taxon>
        <taxon>Coccidia</taxon>
        <taxon>Eucoccidiorida</taxon>
        <taxon>Eimeriorina</taxon>
        <taxon>Sarcocystidae</taxon>
        <taxon>Toxoplasma</taxon>
    </lineage>
</organism>
<feature type="compositionally biased region" description="Low complexity" evidence="1">
    <location>
        <begin position="1908"/>
        <end position="1918"/>
    </location>
</feature>
<dbReference type="InterPro" id="IPR013783">
    <property type="entry name" value="Ig-like_fold"/>
</dbReference>
<feature type="compositionally biased region" description="Basic and acidic residues" evidence="1">
    <location>
        <begin position="243"/>
        <end position="253"/>
    </location>
</feature>
<feature type="compositionally biased region" description="Basic and acidic residues" evidence="1">
    <location>
        <begin position="1224"/>
        <end position="1243"/>
    </location>
</feature>
<dbReference type="Gene3D" id="2.60.40.10">
    <property type="entry name" value="Immunoglobulins"/>
    <property type="match status" value="1"/>
</dbReference>
<feature type="region of interest" description="Disordered" evidence="1">
    <location>
        <begin position="2815"/>
        <end position="2834"/>
    </location>
</feature>
<feature type="compositionally biased region" description="Basic and acidic residues" evidence="1">
    <location>
        <begin position="2108"/>
        <end position="2124"/>
    </location>
</feature>
<feature type="compositionally biased region" description="Basic and acidic residues" evidence="1">
    <location>
        <begin position="560"/>
        <end position="577"/>
    </location>
</feature>
<dbReference type="CDD" id="cd02859">
    <property type="entry name" value="E_set_AMPKbeta_like_N"/>
    <property type="match status" value="1"/>
</dbReference>